<proteinExistence type="predicted"/>
<name>A0A0H5QL25_9EUKA</name>
<feature type="non-terminal residue" evidence="1">
    <location>
        <position position="131"/>
    </location>
</feature>
<organism evidence="1">
    <name type="scientific">Spongospora subterranea</name>
    <dbReference type="NCBI Taxonomy" id="70186"/>
    <lineage>
        <taxon>Eukaryota</taxon>
        <taxon>Sar</taxon>
        <taxon>Rhizaria</taxon>
        <taxon>Endomyxa</taxon>
        <taxon>Phytomyxea</taxon>
        <taxon>Plasmodiophorida</taxon>
        <taxon>Plasmodiophoridae</taxon>
        <taxon>Spongospora</taxon>
    </lineage>
</organism>
<dbReference type="EMBL" id="HACM01001860">
    <property type="protein sequence ID" value="CRZ02302.1"/>
    <property type="molecule type" value="Transcribed_RNA"/>
</dbReference>
<dbReference type="AlphaFoldDB" id="A0A0H5QL25"/>
<sequence length="131" mass="14961">RITQSEQLADQSRKLEKKQFAARIYQMEIELKKERMLVEEMEKIGVLSRQELDKVIQNTEGTRTALADGAAQIKILRERATALEVEIAGLKRELLEFAIHRDADMEAAARLRESIESKLLGDIDSLRLKLG</sequence>
<accession>A0A0H5QL25</accession>
<feature type="non-terminal residue" evidence="1">
    <location>
        <position position="1"/>
    </location>
</feature>
<evidence type="ECO:0000313" key="1">
    <source>
        <dbReference type="EMBL" id="CRZ02302.1"/>
    </source>
</evidence>
<reference evidence="1" key="1">
    <citation type="submission" date="2015-04" db="EMBL/GenBank/DDBJ databases">
        <title>The genome sequence of the plant pathogenic Rhizarian Plasmodiophora brassicae reveals insights in its biotrophic life cycle and the origin of chitin synthesis.</title>
        <authorList>
            <person name="Schwelm A."/>
            <person name="Fogelqvist J."/>
            <person name="Knaust A."/>
            <person name="Julke S."/>
            <person name="Lilja T."/>
            <person name="Dhandapani V."/>
            <person name="Bonilla-Rosso G."/>
            <person name="Karlsson M."/>
            <person name="Shevchenko A."/>
            <person name="Choi S.R."/>
            <person name="Kim H.G."/>
            <person name="Park J.Y."/>
            <person name="Lim Y.P."/>
            <person name="Ludwig-Muller J."/>
            <person name="Dixelius C."/>
        </authorList>
    </citation>
    <scope>NUCLEOTIDE SEQUENCE</scope>
    <source>
        <tissue evidence="1">Potato root galls</tissue>
    </source>
</reference>
<protein>
    <submittedName>
        <fullName evidence="1">Uncharacterized protein</fullName>
    </submittedName>
</protein>